<dbReference type="NCBIfam" id="TIGR00229">
    <property type="entry name" value="sensory_box"/>
    <property type="match status" value="1"/>
</dbReference>
<dbReference type="EMBL" id="CP041690">
    <property type="protein sequence ID" value="QEE19726.1"/>
    <property type="molecule type" value="Genomic_DNA"/>
</dbReference>
<evidence type="ECO:0000256" key="8">
    <source>
        <dbReference type="ARBA" id="ARBA00022777"/>
    </source>
</evidence>
<evidence type="ECO:0000256" key="7">
    <source>
        <dbReference type="ARBA" id="ARBA00022741"/>
    </source>
</evidence>
<reference evidence="16 17" key="1">
    <citation type="journal article" date="2015" name="Int. J. Syst. Evol. Microbiol.">
        <title>Youhaiella tibetensis gen. nov., sp. nov., isolated from subsurface sediment.</title>
        <authorList>
            <person name="Wang Y.X."/>
            <person name="Huang F.Q."/>
            <person name="Nogi Y."/>
            <person name="Pang S.J."/>
            <person name="Wang P.K."/>
            <person name="Lv J."/>
        </authorList>
    </citation>
    <scope>NUCLEOTIDE SEQUENCE [LARGE SCALE GENOMIC DNA]</scope>
    <source>
        <strain evidence="17">fig4</strain>
    </source>
</reference>
<dbReference type="SMART" id="SM00387">
    <property type="entry name" value="HATPase_c"/>
    <property type="match status" value="1"/>
</dbReference>
<dbReference type="InterPro" id="IPR036097">
    <property type="entry name" value="HisK_dim/P_sf"/>
</dbReference>
<dbReference type="Proteomes" id="UP000321062">
    <property type="component" value="Chromosome"/>
</dbReference>
<dbReference type="InterPro" id="IPR013656">
    <property type="entry name" value="PAS_4"/>
</dbReference>
<dbReference type="Gene3D" id="3.30.450.20">
    <property type="entry name" value="PAS domain"/>
    <property type="match status" value="1"/>
</dbReference>
<evidence type="ECO:0000256" key="3">
    <source>
        <dbReference type="ARBA" id="ARBA00012438"/>
    </source>
</evidence>
<dbReference type="PANTHER" id="PTHR42878:SF7">
    <property type="entry name" value="SENSOR HISTIDINE KINASE GLRK"/>
    <property type="match status" value="1"/>
</dbReference>
<feature type="domain" description="Histidine kinase" evidence="14">
    <location>
        <begin position="350"/>
        <end position="565"/>
    </location>
</feature>
<comment type="catalytic activity">
    <reaction evidence="1">
        <text>ATP + protein L-histidine = ADP + protein N-phospho-L-histidine.</text>
        <dbReference type="EC" id="2.7.13.3"/>
    </reaction>
</comment>
<keyword evidence="4" id="KW-0597">Phosphoprotein</keyword>
<feature type="transmembrane region" description="Helical" evidence="13">
    <location>
        <begin position="20"/>
        <end position="39"/>
    </location>
</feature>
<dbReference type="InterPro" id="IPR004358">
    <property type="entry name" value="Sig_transdc_His_kin-like_C"/>
</dbReference>
<dbReference type="InterPro" id="IPR005467">
    <property type="entry name" value="His_kinase_dom"/>
</dbReference>
<dbReference type="CDD" id="cd00075">
    <property type="entry name" value="HATPase"/>
    <property type="match status" value="1"/>
</dbReference>
<dbReference type="GO" id="GO:0005524">
    <property type="term" value="F:ATP binding"/>
    <property type="evidence" value="ECO:0007669"/>
    <property type="project" value="UniProtKB-KW"/>
</dbReference>
<evidence type="ECO:0000259" key="14">
    <source>
        <dbReference type="PROSITE" id="PS50109"/>
    </source>
</evidence>
<name>A0A5B9DL01_9HYPH</name>
<keyword evidence="7" id="KW-0547">Nucleotide-binding</keyword>
<dbReference type="AlphaFoldDB" id="A0A5B9DL01"/>
<keyword evidence="6 13" id="KW-0812">Transmembrane</keyword>
<dbReference type="SUPFAM" id="SSF55874">
    <property type="entry name" value="ATPase domain of HSP90 chaperone/DNA topoisomerase II/histidine kinase"/>
    <property type="match status" value="1"/>
</dbReference>
<dbReference type="InterPro" id="IPR003594">
    <property type="entry name" value="HATPase_dom"/>
</dbReference>
<sequence>MADEPAVAAVRLPGGRTVEVVGVALAVSAFAVLLVFALLRLVEVERDTHAGSKEGVVWAVGQAQYEIQRLLNATNPLNAPSGEEVSLRFDVALSRLQLLEEGAFGERIAEIGGSSVIERAKASLLSMEPLILSSGNEVDRYNRRLARIMPQHVVSLGSVGNELMIKSSVEEGDRRARYSQTLGEVIIAVLGITLTGSFLVFRLIGSLRQADRAEATLRREKNFLSLLLESSGEGICAFDGQCNCTHWNEGMTKMFGVEAADILGKPLLREGFSPDGALTAELLAATLEGGTTYLPAQLSESGAYLEHTICPIQLKGNTIGGIIIVRDVTQRYEALRERQLREVYRDFISMVSHQFRTPLAIIDSTVQRIMRRHAQMDREELLGRAGTIRQAVTGLAQLMDSTLSAARLDSGEMALSLHEVDLAGLLEQVRTRFAVVEPARDIQLDASGLGATVTCDALLLDQVITNLVGNALKYSPADEPVTVTAAEADGWVTISVADRGVGIPVEDRDRLFERFFRASNTTTFPGTGVGLYVSRQIARLHGGDIAVSDGPDGGTVFTLRLPLSIAPAEAIA</sequence>
<evidence type="ECO:0000256" key="5">
    <source>
        <dbReference type="ARBA" id="ARBA00022679"/>
    </source>
</evidence>
<dbReference type="InterPro" id="IPR003661">
    <property type="entry name" value="HisK_dim/P_dom"/>
</dbReference>
<dbReference type="InterPro" id="IPR050351">
    <property type="entry name" value="BphY/WalK/GraS-like"/>
</dbReference>
<accession>A0A5B9DL01</accession>
<evidence type="ECO:0000313" key="16">
    <source>
        <dbReference type="EMBL" id="QEE19726.1"/>
    </source>
</evidence>
<evidence type="ECO:0000313" key="17">
    <source>
        <dbReference type="Proteomes" id="UP000321062"/>
    </source>
</evidence>
<feature type="domain" description="PAS" evidence="15">
    <location>
        <begin position="220"/>
        <end position="275"/>
    </location>
</feature>
<dbReference type="EC" id="2.7.13.3" evidence="3"/>
<keyword evidence="12 13" id="KW-0472">Membrane</keyword>
<evidence type="ECO:0000256" key="4">
    <source>
        <dbReference type="ARBA" id="ARBA00022553"/>
    </source>
</evidence>
<dbReference type="InterPro" id="IPR036890">
    <property type="entry name" value="HATPase_C_sf"/>
</dbReference>
<keyword evidence="17" id="KW-1185">Reference proteome</keyword>
<evidence type="ECO:0000256" key="12">
    <source>
        <dbReference type="ARBA" id="ARBA00023136"/>
    </source>
</evidence>
<dbReference type="InterPro" id="IPR000014">
    <property type="entry name" value="PAS"/>
</dbReference>
<dbReference type="Gene3D" id="1.10.287.130">
    <property type="match status" value="1"/>
</dbReference>
<evidence type="ECO:0000256" key="2">
    <source>
        <dbReference type="ARBA" id="ARBA00004141"/>
    </source>
</evidence>
<evidence type="ECO:0000256" key="11">
    <source>
        <dbReference type="ARBA" id="ARBA00023012"/>
    </source>
</evidence>
<dbReference type="Pfam" id="PF00512">
    <property type="entry name" value="HisKA"/>
    <property type="match status" value="1"/>
</dbReference>
<dbReference type="InterPro" id="IPR035965">
    <property type="entry name" value="PAS-like_dom_sf"/>
</dbReference>
<gene>
    <name evidence="16" type="ORF">FNA67_05855</name>
</gene>
<dbReference type="OrthoDB" id="9806130at2"/>
<dbReference type="CDD" id="cd00082">
    <property type="entry name" value="HisKA"/>
    <property type="match status" value="1"/>
</dbReference>
<keyword evidence="9" id="KW-0067">ATP-binding</keyword>
<dbReference type="SMART" id="SM00091">
    <property type="entry name" value="PAS"/>
    <property type="match status" value="1"/>
</dbReference>
<organism evidence="16 17">
    <name type="scientific">Paradevosia tibetensis</name>
    <dbReference type="NCBI Taxonomy" id="1447062"/>
    <lineage>
        <taxon>Bacteria</taxon>
        <taxon>Pseudomonadati</taxon>
        <taxon>Pseudomonadota</taxon>
        <taxon>Alphaproteobacteria</taxon>
        <taxon>Hyphomicrobiales</taxon>
        <taxon>Devosiaceae</taxon>
        <taxon>Paradevosia</taxon>
    </lineage>
</organism>
<dbReference type="Pfam" id="PF02518">
    <property type="entry name" value="HATPase_c"/>
    <property type="match status" value="1"/>
</dbReference>
<dbReference type="PROSITE" id="PS50109">
    <property type="entry name" value="HIS_KIN"/>
    <property type="match status" value="1"/>
</dbReference>
<dbReference type="PANTHER" id="PTHR42878">
    <property type="entry name" value="TWO-COMPONENT HISTIDINE KINASE"/>
    <property type="match status" value="1"/>
</dbReference>
<feature type="transmembrane region" description="Helical" evidence="13">
    <location>
        <begin position="185"/>
        <end position="204"/>
    </location>
</feature>
<evidence type="ECO:0000256" key="6">
    <source>
        <dbReference type="ARBA" id="ARBA00022692"/>
    </source>
</evidence>
<dbReference type="GO" id="GO:0016020">
    <property type="term" value="C:membrane"/>
    <property type="evidence" value="ECO:0007669"/>
    <property type="project" value="UniProtKB-SubCell"/>
</dbReference>
<dbReference type="GO" id="GO:0000155">
    <property type="term" value="F:phosphorelay sensor kinase activity"/>
    <property type="evidence" value="ECO:0007669"/>
    <property type="project" value="InterPro"/>
</dbReference>
<keyword evidence="8" id="KW-0418">Kinase</keyword>
<dbReference type="Gene3D" id="3.30.565.10">
    <property type="entry name" value="Histidine kinase-like ATPase, C-terminal domain"/>
    <property type="match status" value="1"/>
</dbReference>
<dbReference type="PRINTS" id="PR00344">
    <property type="entry name" value="BCTRLSENSOR"/>
</dbReference>
<keyword evidence="10 13" id="KW-1133">Transmembrane helix</keyword>
<evidence type="ECO:0000256" key="13">
    <source>
        <dbReference type="SAM" id="Phobius"/>
    </source>
</evidence>
<keyword evidence="5" id="KW-0808">Transferase</keyword>
<dbReference type="Pfam" id="PF08448">
    <property type="entry name" value="PAS_4"/>
    <property type="match status" value="1"/>
</dbReference>
<dbReference type="PROSITE" id="PS50112">
    <property type="entry name" value="PAS"/>
    <property type="match status" value="1"/>
</dbReference>
<comment type="subcellular location">
    <subcellularLocation>
        <location evidence="2">Membrane</location>
        <topology evidence="2">Multi-pass membrane protein</topology>
    </subcellularLocation>
</comment>
<dbReference type="CDD" id="cd00130">
    <property type="entry name" value="PAS"/>
    <property type="match status" value="1"/>
</dbReference>
<dbReference type="SUPFAM" id="SSF55785">
    <property type="entry name" value="PYP-like sensor domain (PAS domain)"/>
    <property type="match status" value="1"/>
</dbReference>
<keyword evidence="11" id="KW-0902">Two-component regulatory system</keyword>
<dbReference type="GO" id="GO:0007234">
    <property type="term" value="P:osmosensory signaling via phosphorelay pathway"/>
    <property type="evidence" value="ECO:0007669"/>
    <property type="project" value="TreeGrafter"/>
</dbReference>
<dbReference type="GO" id="GO:0000156">
    <property type="term" value="F:phosphorelay response regulator activity"/>
    <property type="evidence" value="ECO:0007669"/>
    <property type="project" value="TreeGrafter"/>
</dbReference>
<evidence type="ECO:0000259" key="15">
    <source>
        <dbReference type="PROSITE" id="PS50112"/>
    </source>
</evidence>
<dbReference type="RefSeq" id="WP_147655379.1">
    <property type="nucleotide sequence ID" value="NZ_BMFM01000001.1"/>
</dbReference>
<dbReference type="SMART" id="SM00388">
    <property type="entry name" value="HisKA"/>
    <property type="match status" value="1"/>
</dbReference>
<evidence type="ECO:0000256" key="10">
    <source>
        <dbReference type="ARBA" id="ARBA00022989"/>
    </source>
</evidence>
<evidence type="ECO:0000256" key="9">
    <source>
        <dbReference type="ARBA" id="ARBA00022840"/>
    </source>
</evidence>
<evidence type="ECO:0000256" key="1">
    <source>
        <dbReference type="ARBA" id="ARBA00000085"/>
    </source>
</evidence>
<dbReference type="SUPFAM" id="SSF47384">
    <property type="entry name" value="Homodimeric domain of signal transducing histidine kinase"/>
    <property type="match status" value="1"/>
</dbReference>
<dbReference type="FunFam" id="3.30.565.10:FF:000006">
    <property type="entry name" value="Sensor histidine kinase WalK"/>
    <property type="match status" value="1"/>
</dbReference>
<dbReference type="KEGG" id="yti:FNA67_05855"/>
<proteinExistence type="predicted"/>
<protein>
    <recommendedName>
        <fullName evidence="3">histidine kinase</fullName>
        <ecNumber evidence="3">2.7.13.3</ecNumber>
    </recommendedName>
</protein>
<dbReference type="GO" id="GO:0030295">
    <property type="term" value="F:protein kinase activator activity"/>
    <property type="evidence" value="ECO:0007669"/>
    <property type="project" value="TreeGrafter"/>
</dbReference>